<feature type="region of interest" description="Disordered" evidence="1">
    <location>
        <begin position="149"/>
        <end position="187"/>
    </location>
</feature>
<gene>
    <name evidence="3" type="primary">LOC125179340</name>
</gene>
<reference evidence="3" key="1">
    <citation type="submission" date="2025-08" db="UniProtKB">
        <authorList>
            <consortium name="RefSeq"/>
        </authorList>
    </citation>
    <scope>IDENTIFICATION</scope>
    <source>
        <tissue evidence="3">Whole organism</tissue>
    </source>
</reference>
<name>A0A979FWN3_HYAAZ</name>
<dbReference type="GeneID" id="125179340"/>
<evidence type="ECO:0000256" key="1">
    <source>
        <dbReference type="SAM" id="MobiDB-lite"/>
    </source>
</evidence>
<keyword evidence="2" id="KW-1185">Reference proteome</keyword>
<dbReference type="RefSeq" id="XP_047740988.1">
    <property type="nucleotide sequence ID" value="XM_047885032.1"/>
</dbReference>
<protein>
    <submittedName>
        <fullName evidence="3">Uncharacterized protein LOC125179340</fullName>
    </submittedName>
</protein>
<feature type="compositionally biased region" description="Low complexity" evidence="1">
    <location>
        <begin position="153"/>
        <end position="164"/>
    </location>
</feature>
<sequence>MTEGLPWSNNASSSLEFPETYSHEARFKRLYASMNQNSIGQDPLAKDSPEKKARLARISNVSTGRSQNSLSDSSSKLASHHPDTLGVDPTIEHRALACGSPFDGCKIGTSFEDILTAGLENETAYSEHPTDRGCTASPPVKQPLTRYQNVNASHSSSDRQSNSSTATIHEENLQCSKNNPKKRDISEANSSDMISYSVCSKDKNLKKKCNGFNELNSGISRKCGGKFISSIHSIPDDVNLNQDICCETLALPCSKYLDTSPEKRIDLVTPVCGTSTLQVVGGQGARDQRDGGGGRSLQVRGVRRGAHAHTNFDKYIYDKKF</sequence>
<feature type="compositionally biased region" description="Basic and acidic residues" evidence="1">
    <location>
        <begin position="44"/>
        <end position="53"/>
    </location>
</feature>
<evidence type="ECO:0000313" key="3">
    <source>
        <dbReference type="RefSeq" id="XP_047740988.1"/>
    </source>
</evidence>
<dbReference type="AlphaFoldDB" id="A0A979FWN3"/>
<dbReference type="KEGG" id="hazt:125179340"/>
<proteinExistence type="predicted"/>
<accession>A0A979FWN3</accession>
<feature type="region of interest" description="Disordered" evidence="1">
    <location>
        <begin position="38"/>
        <end position="86"/>
    </location>
</feature>
<feature type="compositionally biased region" description="Low complexity" evidence="1">
    <location>
        <begin position="66"/>
        <end position="77"/>
    </location>
</feature>
<organism evidence="2 3">
    <name type="scientific">Hyalella azteca</name>
    <name type="common">Amphipod</name>
    <dbReference type="NCBI Taxonomy" id="294128"/>
    <lineage>
        <taxon>Eukaryota</taxon>
        <taxon>Metazoa</taxon>
        <taxon>Ecdysozoa</taxon>
        <taxon>Arthropoda</taxon>
        <taxon>Crustacea</taxon>
        <taxon>Multicrustacea</taxon>
        <taxon>Malacostraca</taxon>
        <taxon>Eumalacostraca</taxon>
        <taxon>Peracarida</taxon>
        <taxon>Amphipoda</taxon>
        <taxon>Senticaudata</taxon>
        <taxon>Talitrida</taxon>
        <taxon>Talitroidea</taxon>
        <taxon>Hyalellidae</taxon>
        <taxon>Hyalella</taxon>
    </lineage>
</organism>
<dbReference type="Proteomes" id="UP000694843">
    <property type="component" value="Unplaced"/>
</dbReference>
<evidence type="ECO:0000313" key="2">
    <source>
        <dbReference type="Proteomes" id="UP000694843"/>
    </source>
</evidence>